<dbReference type="Gene3D" id="1.20.1050.90">
    <property type="entry name" value="RecF/RecN/SMC, N-terminal domain"/>
    <property type="match status" value="1"/>
</dbReference>
<dbReference type="GO" id="GO:0005524">
    <property type="term" value="F:ATP binding"/>
    <property type="evidence" value="ECO:0007669"/>
    <property type="project" value="UniProtKB-UniRule"/>
</dbReference>
<keyword evidence="9" id="KW-1185">Reference proteome</keyword>
<dbReference type="InterPro" id="IPR001238">
    <property type="entry name" value="DNA-binding_RecF"/>
</dbReference>
<sequence>MFITSLALSQFRNFATAKISPSTHINLLVGANGSGKTSLLEAIYTLGFGRSFRPGSYQQLIRHEQDAFVVFAKLGRQGEDKTYQVGYQRNGHGDVQLRINQENEKRFAALARLVPVQLMTPESIDLILGGPKVRRQFLDWGVFHVEHSFYQDWVNFSKVLKQRNSLLKSRRFDAERGYWDKVFSEHGERIQTHRAKYVEGLAPYLESRLEAFLPQYEFTVQLRQGWDKNQTLQEALDHHKDQDVRYGHTTVGPHKAELKVQANGDDVKNLLSRGQLKLLVAALKLVQGEYLFERTGIQCIYLVDDLTAELDDDSQEKFCDALIASNSQVFVSAIEVGRFVERLQQADTKMFHVEHGTIKEQ</sequence>
<keyword evidence="4 6" id="KW-0067">ATP-binding</keyword>
<reference evidence="8 9" key="1">
    <citation type="journal article" date="2011" name="Front. Microbiol.">
        <title>Genomic signatures of strain selection and enhancement in Bacillus atrophaeus var. globigii, a historical biowarfare simulant.</title>
        <authorList>
            <person name="Gibbons H.S."/>
            <person name="Broomall S.M."/>
            <person name="McNew L.A."/>
            <person name="Daligault H."/>
            <person name="Chapman C."/>
            <person name="Bruce D."/>
            <person name="Karavis M."/>
            <person name="Krepps M."/>
            <person name="McGregor P.A."/>
            <person name="Hong C."/>
            <person name="Park K.H."/>
            <person name="Akmal A."/>
            <person name="Feldman A."/>
            <person name="Lin J.S."/>
            <person name="Chang W.E."/>
            <person name="Higgs B.W."/>
            <person name="Demirev P."/>
            <person name="Lindquist J."/>
            <person name="Liem A."/>
            <person name="Fochler E."/>
            <person name="Read T.D."/>
            <person name="Tapia R."/>
            <person name="Johnson S."/>
            <person name="Bishop-Lilly K.A."/>
            <person name="Detter C."/>
            <person name="Han C."/>
            <person name="Sozhamannan S."/>
            <person name="Rosenzweig C.N."/>
            <person name="Skowronski E.W."/>
        </authorList>
    </citation>
    <scope>NUCLEOTIDE SEQUENCE [LARGE SCALE GENOMIC DNA]</scope>
    <source>
        <strain evidence="8 9">PIT1</strain>
    </source>
</reference>
<protein>
    <recommendedName>
        <fullName evidence="6">DNA replication and repair protein RecF</fullName>
    </recommendedName>
</protein>
<dbReference type="GO" id="GO:0000731">
    <property type="term" value="P:DNA synthesis involved in DNA repair"/>
    <property type="evidence" value="ECO:0007669"/>
    <property type="project" value="TreeGrafter"/>
</dbReference>
<dbReference type="GO" id="GO:0005737">
    <property type="term" value="C:cytoplasm"/>
    <property type="evidence" value="ECO:0007669"/>
    <property type="project" value="UniProtKB-SubCell"/>
</dbReference>
<feature type="domain" description="RecF/RecN/SMC N-terminal" evidence="7">
    <location>
        <begin position="2"/>
        <end position="357"/>
    </location>
</feature>
<comment type="function">
    <text evidence="6">The RecF protein is involved in DNA metabolism; it is required for DNA replication and normal SOS inducibility. RecF binds preferentially to single-stranded, linear DNA. It also seems to bind ATP.</text>
</comment>
<dbReference type="SUPFAM" id="SSF52540">
    <property type="entry name" value="P-loop containing nucleoside triphosphate hydrolases"/>
    <property type="match status" value="1"/>
</dbReference>
<dbReference type="EMBL" id="PIQG01000004">
    <property type="protein sequence ID" value="RUO76410.1"/>
    <property type="molecule type" value="Genomic_DNA"/>
</dbReference>
<dbReference type="PANTHER" id="PTHR32182">
    <property type="entry name" value="DNA REPLICATION AND REPAIR PROTEIN RECF"/>
    <property type="match status" value="1"/>
</dbReference>
<comment type="subcellular location">
    <subcellularLocation>
        <location evidence="6">Cytoplasm</location>
    </subcellularLocation>
</comment>
<name>A0A432ZET9_9GAMM</name>
<keyword evidence="3 6" id="KW-0547">Nucleotide-binding</keyword>
<dbReference type="GO" id="GO:0003697">
    <property type="term" value="F:single-stranded DNA binding"/>
    <property type="evidence" value="ECO:0007669"/>
    <property type="project" value="UniProtKB-UniRule"/>
</dbReference>
<comment type="similarity">
    <text evidence="6">Belongs to the RecF family.</text>
</comment>
<evidence type="ECO:0000256" key="1">
    <source>
        <dbReference type="ARBA" id="ARBA00022490"/>
    </source>
</evidence>
<dbReference type="HAMAP" id="MF_00365">
    <property type="entry name" value="RecF"/>
    <property type="match status" value="1"/>
</dbReference>
<dbReference type="Proteomes" id="UP000288279">
    <property type="component" value="Unassembled WGS sequence"/>
</dbReference>
<dbReference type="Gene3D" id="3.40.50.300">
    <property type="entry name" value="P-loop containing nucleotide triphosphate hydrolases"/>
    <property type="match status" value="1"/>
</dbReference>
<dbReference type="GO" id="GO:0009432">
    <property type="term" value="P:SOS response"/>
    <property type="evidence" value="ECO:0007669"/>
    <property type="project" value="UniProtKB-UniRule"/>
</dbReference>
<keyword evidence="6" id="KW-0234">DNA repair</keyword>
<accession>A0A432ZET9</accession>
<dbReference type="Pfam" id="PF02463">
    <property type="entry name" value="SMC_N"/>
    <property type="match status" value="1"/>
</dbReference>
<dbReference type="RefSeq" id="WP_126828108.1">
    <property type="nucleotide sequence ID" value="NZ_PIQG01000004.1"/>
</dbReference>
<dbReference type="InterPro" id="IPR027417">
    <property type="entry name" value="P-loop_NTPase"/>
</dbReference>
<dbReference type="InterPro" id="IPR003395">
    <property type="entry name" value="RecF/RecN/SMC_N"/>
</dbReference>
<evidence type="ECO:0000256" key="2">
    <source>
        <dbReference type="ARBA" id="ARBA00022705"/>
    </source>
</evidence>
<evidence type="ECO:0000313" key="9">
    <source>
        <dbReference type="Proteomes" id="UP000288279"/>
    </source>
</evidence>
<keyword evidence="2 6" id="KW-0235">DNA replication</keyword>
<dbReference type="InterPro" id="IPR042174">
    <property type="entry name" value="RecF_2"/>
</dbReference>
<dbReference type="AlphaFoldDB" id="A0A432ZET9"/>
<gene>
    <name evidence="6" type="primary">recF</name>
    <name evidence="8" type="ORF">CWI83_08600</name>
</gene>
<evidence type="ECO:0000259" key="7">
    <source>
        <dbReference type="Pfam" id="PF02463"/>
    </source>
</evidence>
<proteinExistence type="inferred from homology"/>
<keyword evidence="6" id="KW-0742">SOS response</keyword>
<dbReference type="OrthoDB" id="9803889at2"/>
<evidence type="ECO:0000313" key="8">
    <source>
        <dbReference type="EMBL" id="RUO76410.1"/>
    </source>
</evidence>
<keyword evidence="1 6" id="KW-0963">Cytoplasm</keyword>
<dbReference type="PANTHER" id="PTHR32182:SF0">
    <property type="entry name" value="DNA REPLICATION AND REPAIR PROTEIN RECF"/>
    <property type="match status" value="1"/>
</dbReference>
<comment type="caution">
    <text evidence="8">The sequence shown here is derived from an EMBL/GenBank/DDBJ whole genome shotgun (WGS) entry which is preliminary data.</text>
</comment>
<dbReference type="GO" id="GO:0006260">
    <property type="term" value="P:DNA replication"/>
    <property type="evidence" value="ECO:0007669"/>
    <property type="project" value="UniProtKB-UniRule"/>
</dbReference>
<feature type="binding site" evidence="6">
    <location>
        <begin position="30"/>
        <end position="37"/>
    </location>
    <ligand>
        <name>ATP</name>
        <dbReference type="ChEBI" id="CHEBI:30616"/>
    </ligand>
</feature>
<evidence type="ECO:0000256" key="5">
    <source>
        <dbReference type="ARBA" id="ARBA00023125"/>
    </source>
</evidence>
<keyword evidence="5 6" id="KW-0238">DNA-binding</keyword>
<evidence type="ECO:0000256" key="6">
    <source>
        <dbReference type="HAMAP-Rule" id="MF_00365"/>
    </source>
</evidence>
<keyword evidence="6" id="KW-0227">DNA damage</keyword>
<evidence type="ECO:0000256" key="3">
    <source>
        <dbReference type="ARBA" id="ARBA00022741"/>
    </source>
</evidence>
<organism evidence="8 9">
    <name type="scientific">Pseudidiomarina taiwanensis</name>
    <dbReference type="NCBI Taxonomy" id="337250"/>
    <lineage>
        <taxon>Bacteria</taxon>
        <taxon>Pseudomonadati</taxon>
        <taxon>Pseudomonadota</taxon>
        <taxon>Gammaproteobacteria</taxon>
        <taxon>Alteromonadales</taxon>
        <taxon>Idiomarinaceae</taxon>
        <taxon>Pseudidiomarina</taxon>
    </lineage>
</organism>
<evidence type="ECO:0000256" key="4">
    <source>
        <dbReference type="ARBA" id="ARBA00022840"/>
    </source>
</evidence>
<dbReference type="NCBIfam" id="TIGR00611">
    <property type="entry name" value="recf"/>
    <property type="match status" value="1"/>
</dbReference>
<dbReference type="GO" id="GO:0006302">
    <property type="term" value="P:double-strand break repair"/>
    <property type="evidence" value="ECO:0007669"/>
    <property type="project" value="TreeGrafter"/>
</dbReference>